<proteinExistence type="inferred from homology"/>
<evidence type="ECO:0000256" key="2">
    <source>
        <dbReference type="RuleBase" id="RU367093"/>
    </source>
</evidence>
<dbReference type="GO" id="GO:0016042">
    <property type="term" value="P:lipid catabolic process"/>
    <property type="evidence" value="ECO:0007669"/>
    <property type="project" value="UniProtKB-UniRule"/>
</dbReference>
<protein>
    <recommendedName>
        <fullName evidence="2">Phospholipase A1</fullName>
        <ecNumber evidence="2">3.1.1.-</ecNumber>
    </recommendedName>
</protein>
<keyword evidence="2" id="KW-0443">Lipid metabolism</keyword>
<dbReference type="InterPro" id="IPR033556">
    <property type="entry name" value="PLA"/>
</dbReference>
<dbReference type="OrthoDB" id="666051at2759"/>
<evidence type="ECO:0000256" key="1">
    <source>
        <dbReference type="ARBA" id="ARBA00022801"/>
    </source>
</evidence>
<dbReference type="Proteomes" id="UP000623129">
    <property type="component" value="Unassembled WGS sequence"/>
</dbReference>
<sequence length="81" mass="9270">MTTWHNLEGYMHAVAGVQGKKGGFQLEVDRDVALVNKTMDALKDDYHVPVSWRVRQNKGMVKEADGHWKLVDHEDDDDYDG</sequence>
<comment type="function">
    <text evidence="2">Acylhydrolase that catalyzes the hydrolysis of phospholipids at the sn-1 position.</text>
</comment>
<dbReference type="PANTHER" id="PTHR31828">
    <property type="entry name" value="PHOSPHOLIPASE A1-IIGAMMA"/>
    <property type="match status" value="1"/>
</dbReference>
<keyword evidence="2" id="KW-0442">Lipid degradation</keyword>
<evidence type="ECO:0000313" key="4">
    <source>
        <dbReference type="Proteomes" id="UP000623129"/>
    </source>
</evidence>
<gene>
    <name evidence="3" type="ORF">FCM35_KLT15442</name>
</gene>
<dbReference type="InterPro" id="IPR029058">
    <property type="entry name" value="AB_hydrolase_fold"/>
</dbReference>
<dbReference type="EC" id="3.1.1.-" evidence="2"/>
<evidence type="ECO:0000313" key="3">
    <source>
        <dbReference type="EMBL" id="KAF3339671.1"/>
    </source>
</evidence>
<keyword evidence="4" id="KW-1185">Reference proteome</keyword>
<dbReference type="EMBL" id="SWLB01000003">
    <property type="protein sequence ID" value="KAF3339671.1"/>
    <property type="molecule type" value="Genomic_DNA"/>
</dbReference>
<dbReference type="PANTHER" id="PTHR31828:SF1">
    <property type="entry name" value="PHOSPHOLIPASE A1-IIGAMMA"/>
    <property type="match status" value="1"/>
</dbReference>
<comment type="caution">
    <text evidence="3">The sequence shown here is derived from an EMBL/GenBank/DDBJ whole genome shotgun (WGS) entry which is preliminary data.</text>
</comment>
<reference evidence="3" key="1">
    <citation type="submission" date="2020-01" db="EMBL/GenBank/DDBJ databases">
        <title>Genome sequence of Kobresia littledalei, the first chromosome-level genome in the family Cyperaceae.</title>
        <authorList>
            <person name="Qu G."/>
        </authorList>
    </citation>
    <scope>NUCLEOTIDE SEQUENCE</scope>
    <source>
        <strain evidence="3">C.B.Clarke</strain>
        <tissue evidence="3">Leaf</tissue>
    </source>
</reference>
<dbReference type="GO" id="GO:0008970">
    <property type="term" value="F:phospholipase A1 activity"/>
    <property type="evidence" value="ECO:0007669"/>
    <property type="project" value="UniProtKB-UniRule"/>
</dbReference>
<organism evidence="3 4">
    <name type="scientific">Carex littledalei</name>
    <dbReference type="NCBI Taxonomy" id="544730"/>
    <lineage>
        <taxon>Eukaryota</taxon>
        <taxon>Viridiplantae</taxon>
        <taxon>Streptophyta</taxon>
        <taxon>Embryophyta</taxon>
        <taxon>Tracheophyta</taxon>
        <taxon>Spermatophyta</taxon>
        <taxon>Magnoliopsida</taxon>
        <taxon>Liliopsida</taxon>
        <taxon>Poales</taxon>
        <taxon>Cyperaceae</taxon>
        <taxon>Cyperoideae</taxon>
        <taxon>Cariceae</taxon>
        <taxon>Carex</taxon>
        <taxon>Carex subgen. Euthyceras</taxon>
    </lineage>
</organism>
<dbReference type="AlphaFoldDB" id="A0A833VIR2"/>
<name>A0A833VIR2_9POAL</name>
<comment type="similarity">
    <text evidence="2">Belongs to the AB hydrolase superfamily. Lipase family.</text>
</comment>
<dbReference type="Gene3D" id="3.40.50.1820">
    <property type="entry name" value="alpha/beta hydrolase"/>
    <property type="match status" value="1"/>
</dbReference>
<accession>A0A833VIR2</accession>
<keyword evidence="1 2" id="KW-0378">Hydrolase</keyword>